<keyword evidence="1" id="KW-0378">Hydrolase</keyword>
<keyword evidence="2" id="KW-1185">Reference proteome</keyword>
<dbReference type="Proteomes" id="UP000276974">
    <property type="component" value="Segment"/>
</dbReference>
<dbReference type="GO" id="GO:0016787">
    <property type="term" value="F:hydrolase activity"/>
    <property type="evidence" value="ECO:0007669"/>
    <property type="project" value="UniProtKB-KW"/>
</dbReference>
<proteinExistence type="predicted"/>
<organism evidence="1 2">
    <name type="scientific">Vibrio phage fNo16</name>
    <dbReference type="NCBI Taxonomy" id="2315335"/>
    <lineage>
        <taxon>Viruses</taxon>
        <taxon>Varidnaviria</taxon>
        <taxon>Abadenavirae</taxon>
        <taxon>Produgelaviricota</taxon>
        <taxon>Belvinaviricetes</taxon>
        <taxon>Vinavirales</taxon>
        <taxon>Asemoviridae</taxon>
        <taxon>Elsinorevirus</taxon>
        <taxon>Elsinorevirus NO16</taxon>
    </lineage>
</organism>
<evidence type="ECO:0000313" key="1">
    <source>
        <dbReference type="EMBL" id="AXU40229.1"/>
    </source>
</evidence>
<dbReference type="Pfam" id="PF12375">
    <property type="entry name" value="DUF3653"/>
    <property type="match status" value="1"/>
</dbReference>
<reference evidence="1 2" key="1">
    <citation type="submission" date="2018-08" db="EMBL/GenBank/DDBJ databases">
        <title>Complete genome sequence of Vibrio anguillarum PM2-like non-tailed bacteriophage phiNo16.</title>
        <authorList>
            <person name="Kalatzis P.G."/>
            <person name="Carstens A.B."/>
            <person name="Katharios P."/>
            <person name="Castillo D."/>
            <person name="Hansen L.H."/>
            <person name="Middelboe M."/>
        </authorList>
    </citation>
    <scope>NUCLEOTIDE SEQUENCE [LARGE SCALE GENOMIC DNA]</scope>
</reference>
<name>A0A3G1SVL9_9VIRU</name>
<gene>
    <name evidence="1" type="ORF">fNo16_0007</name>
</gene>
<protein>
    <submittedName>
        <fullName evidence="1">S-adenosylhomocysteine hydrolase</fullName>
    </submittedName>
</protein>
<accession>A0A3G1SVL9</accession>
<evidence type="ECO:0000313" key="2">
    <source>
        <dbReference type="Proteomes" id="UP000276974"/>
    </source>
</evidence>
<sequence>MTFESFSVLFWREFDSVRQGAEYFHVKPVTVRRWLRGESDINPMAEKLLIIKSIGYLPNDSRWTGFRVNEERGVLITPSGREFNPIELESWAYRKDEYHELVKRFGHVEYAPKVTAVAHQKPFRGGRRCAAAPWIPSKQKARN</sequence>
<dbReference type="EMBL" id="MH730557">
    <property type="protein sequence ID" value="AXU40229.1"/>
    <property type="molecule type" value="Genomic_DNA"/>
</dbReference>
<dbReference type="InterPro" id="IPR021077">
    <property type="entry name" value="Phage_phi-Lf_Orf112"/>
</dbReference>